<evidence type="ECO:0000256" key="1">
    <source>
        <dbReference type="ARBA" id="ARBA00022614"/>
    </source>
</evidence>
<dbReference type="AlphaFoldDB" id="A0A1R0Y9G0"/>
<dbReference type="RefSeq" id="WP_076116274.1">
    <property type="nucleotide sequence ID" value="NZ_MPTC01000001.1"/>
</dbReference>
<accession>A0A1R0Y9G0</accession>
<evidence type="ECO:0000256" key="3">
    <source>
        <dbReference type="SAM" id="MobiDB-lite"/>
    </source>
</evidence>
<dbReference type="Gene3D" id="2.60.40.1080">
    <property type="match status" value="2"/>
</dbReference>
<dbReference type="InterPro" id="IPR025875">
    <property type="entry name" value="Leu-rich_rpt_4"/>
</dbReference>
<dbReference type="EMBL" id="MPTC01000001">
    <property type="protein sequence ID" value="OMD44018.1"/>
    <property type="molecule type" value="Genomic_DNA"/>
</dbReference>
<feature type="compositionally biased region" description="Pro residues" evidence="3">
    <location>
        <begin position="511"/>
        <end position="520"/>
    </location>
</feature>
<feature type="domain" description="BIG2" evidence="6">
    <location>
        <begin position="612"/>
        <end position="693"/>
    </location>
</feature>
<proteinExistence type="predicted"/>
<feature type="signal peptide" evidence="5">
    <location>
        <begin position="1"/>
        <end position="22"/>
    </location>
</feature>
<dbReference type="Pfam" id="PF12799">
    <property type="entry name" value="LRR_4"/>
    <property type="match status" value="2"/>
</dbReference>
<evidence type="ECO:0000256" key="5">
    <source>
        <dbReference type="SAM" id="SignalP"/>
    </source>
</evidence>
<feature type="region of interest" description="Disordered" evidence="3">
    <location>
        <begin position="700"/>
        <end position="767"/>
    </location>
</feature>
<evidence type="ECO:0000256" key="4">
    <source>
        <dbReference type="SAM" id="Phobius"/>
    </source>
</evidence>
<gene>
    <name evidence="7" type="ORF">BSK52_00255</name>
</gene>
<dbReference type="SUPFAM" id="SSF49373">
    <property type="entry name" value="Invasin/intimin cell-adhesion fragments"/>
    <property type="match status" value="1"/>
</dbReference>
<dbReference type="InterPro" id="IPR008964">
    <property type="entry name" value="Invasin/intimin_cell_adhesion"/>
</dbReference>
<dbReference type="SMART" id="SM00365">
    <property type="entry name" value="LRR_SD22"/>
    <property type="match status" value="9"/>
</dbReference>
<feature type="transmembrane region" description="Helical" evidence="4">
    <location>
        <begin position="897"/>
        <end position="920"/>
    </location>
</feature>
<feature type="compositionally biased region" description="Pro residues" evidence="3">
    <location>
        <begin position="701"/>
        <end position="725"/>
    </location>
</feature>
<dbReference type="PANTHER" id="PTHR46652">
    <property type="entry name" value="LEUCINE-RICH REPEAT AND IQ DOMAIN-CONTAINING PROTEIN 1-RELATED"/>
    <property type="match status" value="1"/>
</dbReference>
<keyword evidence="5" id="KW-0732">Signal</keyword>
<reference evidence="7 8" key="1">
    <citation type="submission" date="2016-10" db="EMBL/GenBank/DDBJ databases">
        <title>Paenibacillus species isolates.</title>
        <authorList>
            <person name="Beno S.M."/>
        </authorList>
    </citation>
    <scope>NUCLEOTIDE SEQUENCE [LARGE SCALE GENOMIC DNA]</scope>
    <source>
        <strain evidence="7 8">FSL H7-0710</strain>
    </source>
</reference>
<name>A0A1R0Y9G0_9BACL</name>
<dbReference type="InterPro" id="IPR032675">
    <property type="entry name" value="LRR_dom_sf"/>
</dbReference>
<keyword evidence="1" id="KW-0433">Leucine-rich repeat</keyword>
<evidence type="ECO:0000256" key="2">
    <source>
        <dbReference type="ARBA" id="ARBA00022737"/>
    </source>
</evidence>
<evidence type="ECO:0000313" key="7">
    <source>
        <dbReference type="EMBL" id="OMD44018.1"/>
    </source>
</evidence>
<keyword evidence="2" id="KW-0677">Repeat</keyword>
<organism evidence="7 8">
    <name type="scientific">Paenibacillus odorifer</name>
    <dbReference type="NCBI Taxonomy" id="189426"/>
    <lineage>
        <taxon>Bacteria</taxon>
        <taxon>Bacillati</taxon>
        <taxon>Bacillota</taxon>
        <taxon>Bacilli</taxon>
        <taxon>Bacillales</taxon>
        <taxon>Paenibacillaceae</taxon>
        <taxon>Paenibacillus</taxon>
    </lineage>
</organism>
<feature type="region of interest" description="Disordered" evidence="3">
    <location>
        <begin position="845"/>
        <end position="874"/>
    </location>
</feature>
<evidence type="ECO:0000313" key="8">
    <source>
        <dbReference type="Proteomes" id="UP000187439"/>
    </source>
</evidence>
<comment type="caution">
    <text evidence="7">The sequence shown here is derived from an EMBL/GenBank/DDBJ whole genome shotgun (WGS) entry which is preliminary data.</text>
</comment>
<feature type="region of interest" description="Disordered" evidence="3">
    <location>
        <begin position="489"/>
        <end position="520"/>
    </location>
</feature>
<dbReference type="SUPFAM" id="SSF52058">
    <property type="entry name" value="L domain-like"/>
    <property type="match status" value="1"/>
</dbReference>
<keyword evidence="4" id="KW-0472">Membrane</keyword>
<dbReference type="PANTHER" id="PTHR46652:SF3">
    <property type="entry name" value="LEUCINE-RICH REPEAT-CONTAINING PROTEIN 9"/>
    <property type="match status" value="1"/>
</dbReference>
<dbReference type="PROSITE" id="PS51450">
    <property type="entry name" value="LRR"/>
    <property type="match status" value="6"/>
</dbReference>
<dbReference type="InterPro" id="IPR050836">
    <property type="entry name" value="SDS22/Internalin_LRR"/>
</dbReference>
<keyword evidence="4" id="KW-0812">Transmembrane</keyword>
<dbReference type="InterPro" id="IPR001611">
    <property type="entry name" value="Leu-rich_rpt"/>
</dbReference>
<feature type="chain" id="PRO_5038620506" description="BIG2 domain-containing protein" evidence="5">
    <location>
        <begin position="23"/>
        <end position="934"/>
    </location>
</feature>
<dbReference type="Proteomes" id="UP000187439">
    <property type="component" value="Unassembled WGS sequence"/>
</dbReference>
<sequence length="934" mass="99413">MRQQIFKILISLLLFGPVVPMAPLSLETSVVSAESANEIANISDPNLKQAITNWLGKSVSDTVYKSDIVTKLPSSGYTFSANSKGISDLTGIEIFEGTGVTYLDLGRNNITELTPLGNISSLKQLNIESNQVSDLNPVRNLTSIKILSVNSNQITDISPINSLINLTSLDIANNKTADLTPLAGLVNLVSLNFTGNNIIDIKPLQNLTNLTSLLGTQNNISDLSPIDGLLKLKTLYLGSNNVVDLTPLSTLAGITDLNIGSNSVANLSALSSMTGLTQLIMNANRVQDLSPIADLSELHNIQASQNLIHNLSPLAGLTNLTNLNLQYNPITDVSPLSALNKLSSLNLSCTFVNPFSGTGQVAVNNILVSSMKKTTPVMKYGVISSTTFSPSVQLETGQSINPNYGFLQTSDGTTWSSNVSWHQAFRNYYASTPSIFISEDPSIASVDLNGSITGVAPGTTQITGLLFGWSSDYTEYKFNVVVEKSLTPSLTPEVSAPPTLAPQPTSEPTTTPLPTPAATPPVEAPNPLTWIKVTPSHSEIHVSETLQYKAEAIYEDGSSQDITESAIWSLDNPTMADIDKGFLTGKKFGSGGVIATWGGKSGVAGLLVKNLSVLSLTITPENSTIGLGQTQQFQAKAQYSNGTSVDVTNQAFWSVVYGEKASIDSRGVAKGLTEGNTSIWAIWNNVSGFANLSVLADVHPTPTPTPTPTIEPPPITSPPPVPEPSIEPTAITTPEPITTETPAPSITPSEEPQPVTEPIATPPTETTIAPPQVIVTPTEEPTTAPSIVVGGEEISGPESGEPVKAIEESTIPPKLAPPLIVRDVLTRIAEMEIVTVITSNNNEDKAIESTRSNGSMTQHTTEKHTTSTSIPEVPTKQQNIAQTPQDHELSPHNKKLLLGKVSLTIGVVSALASGFIWIILWNRRKKKEEKDREG</sequence>
<dbReference type="SMART" id="SM00635">
    <property type="entry name" value="BID_2"/>
    <property type="match status" value="2"/>
</dbReference>
<dbReference type="OrthoDB" id="2658151at2"/>
<dbReference type="Pfam" id="PF02368">
    <property type="entry name" value="Big_2"/>
    <property type="match status" value="1"/>
</dbReference>
<feature type="compositionally biased region" description="Low complexity" evidence="3">
    <location>
        <begin position="726"/>
        <end position="767"/>
    </location>
</feature>
<keyword evidence="4" id="KW-1133">Transmembrane helix</keyword>
<protein>
    <recommendedName>
        <fullName evidence="6">BIG2 domain-containing protein</fullName>
    </recommendedName>
</protein>
<feature type="domain" description="BIG2" evidence="6">
    <location>
        <begin position="527"/>
        <end position="607"/>
    </location>
</feature>
<dbReference type="InterPro" id="IPR003343">
    <property type="entry name" value="Big_2"/>
</dbReference>
<dbReference type="Gene3D" id="3.80.10.10">
    <property type="entry name" value="Ribonuclease Inhibitor"/>
    <property type="match status" value="1"/>
</dbReference>
<evidence type="ECO:0000259" key="6">
    <source>
        <dbReference type="SMART" id="SM00635"/>
    </source>
</evidence>